<dbReference type="InterPro" id="IPR011152">
    <property type="entry name" value="Pesterase_MJ0912"/>
</dbReference>
<evidence type="ECO:0000313" key="4">
    <source>
        <dbReference type="Proteomes" id="UP000005413"/>
    </source>
</evidence>
<evidence type="ECO:0000256" key="1">
    <source>
        <dbReference type="ARBA" id="ARBA00008950"/>
    </source>
</evidence>
<evidence type="ECO:0000313" key="3">
    <source>
        <dbReference type="EMBL" id="EHJ06632.1"/>
    </source>
</evidence>
<protein>
    <recommendedName>
        <fullName evidence="2">Calcineurin-like phosphoesterase domain-containing protein</fullName>
    </recommendedName>
</protein>
<sequence>MRKFAIITDIHGNADALERVLDDIDRRGDIDKIYNLGDHIGIGHETNKVLDMIFDRQDMTMIAGNHDEAIMSVVNGTPYPEYLYDKFYEHHHWVESHLDEEYYDALNELPRYIEEDICGKKVLFIHYEITNDMLEAPIDQVPFSPIAKDEEQAMSELFADKEADLIVFGHNHRLHMFDDKTTIYFNPGSVGLNNGANTVYGIVTISEHGINIERVKLQYDDEEFIKGFKEKKVPATELIFDKFM</sequence>
<accession>G5JME2</accession>
<dbReference type="OrthoDB" id="9813918at2"/>
<dbReference type="SUPFAM" id="SSF56300">
    <property type="entry name" value="Metallo-dependent phosphatases"/>
    <property type="match status" value="1"/>
</dbReference>
<dbReference type="PATRIC" id="fig|911238.3.peg.2363"/>
<dbReference type="EMBL" id="AEUN01000565">
    <property type="protein sequence ID" value="EHJ06632.1"/>
    <property type="molecule type" value="Genomic_DNA"/>
</dbReference>
<feature type="domain" description="Calcineurin-like phosphoesterase" evidence="2">
    <location>
        <begin position="3"/>
        <end position="207"/>
    </location>
</feature>
<dbReference type="Gene3D" id="3.60.21.10">
    <property type="match status" value="1"/>
</dbReference>
<reference evidence="3 4" key="1">
    <citation type="journal article" date="2012" name="BMC Genomics">
        <title>Comparative genomic analysis of the genus Staphylococcus including Staphylococcus aureus and its newly described sister species Staphylococcus simiae.</title>
        <authorList>
            <person name="Suzuki H."/>
            <person name="Lefebure T."/>
            <person name="Pavinski Bitar P."/>
            <person name="Stanhope M.J."/>
        </authorList>
    </citation>
    <scope>NUCLEOTIDE SEQUENCE [LARGE SCALE GENOMIC DNA]</scope>
    <source>
        <strain evidence="3 4">CCM 7213</strain>
    </source>
</reference>
<organism evidence="3 4">
    <name type="scientific">Staphylococcus simiae CCM 7213 = CCUG 51256</name>
    <dbReference type="NCBI Taxonomy" id="911238"/>
    <lineage>
        <taxon>Bacteria</taxon>
        <taxon>Bacillati</taxon>
        <taxon>Bacillota</taxon>
        <taxon>Bacilli</taxon>
        <taxon>Bacillales</taxon>
        <taxon>Staphylococcaceae</taxon>
        <taxon>Staphylococcus</taxon>
    </lineage>
</organism>
<dbReference type="AlphaFoldDB" id="G5JME2"/>
<comment type="caution">
    <text evidence="3">The sequence shown here is derived from an EMBL/GenBank/DDBJ whole genome shotgun (WGS) entry which is preliminary data.</text>
</comment>
<dbReference type="PANTHER" id="PTHR42850">
    <property type="entry name" value="METALLOPHOSPHOESTERASE"/>
    <property type="match status" value="1"/>
</dbReference>
<dbReference type="InterPro" id="IPR050126">
    <property type="entry name" value="Ap4A_hydrolase"/>
</dbReference>
<dbReference type="CDD" id="cd00838">
    <property type="entry name" value="MPP_superfamily"/>
    <property type="match status" value="1"/>
</dbReference>
<dbReference type="PIRSF" id="PIRSF000883">
    <property type="entry name" value="Pesterase_MJ0912"/>
    <property type="match status" value="1"/>
</dbReference>
<dbReference type="GO" id="GO:0005737">
    <property type="term" value="C:cytoplasm"/>
    <property type="evidence" value="ECO:0007669"/>
    <property type="project" value="TreeGrafter"/>
</dbReference>
<dbReference type="RefSeq" id="WP_002465340.1">
    <property type="nucleotide sequence ID" value="NZ_AEUN01000565.1"/>
</dbReference>
<name>G5JME2_9STAP</name>
<dbReference type="Pfam" id="PF12850">
    <property type="entry name" value="Metallophos_2"/>
    <property type="match status" value="1"/>
</dbReference>
<keyword evidence="4" id="KW-1185">Reference proteome</keyword>
<gene>
    <name evidence="3" type="ORF">SS7213T_13347</name>
</gene>
<proteinExistence type="inferred from homology"/>
<evidence type="ECO:0000259" key="2">
    <source>
        <dbReference type="Pfam" id="PF12850"/>
    </source>
</evidence>
<dbReference type="InterPro" id="IPR024654">
    <property type="entry name" value="Calcineurin-like_PHP_lpxH"/>
</dbReference>
<dbReference type="Proteomes" id="UP000005413">
    <property type="component" value="Unassembled WGS sequence"/>
</dbReference>
<comment type="similarity">
    <text evidence="1">Belongs to the metallophosphoesterase superfamily. YfcE family.</text>
</comment>
<dbReference type="PANTHER" id="PTHR42850:SF2">
    <property type="entry name" value="BLL5683 PROTEIN"/>
    <property type="match status" value="1"/>
</dbReference>
<dbReference type="GO" id="GO:0016791">
    <property type="term" value="F:phosphatase activity"/>
    <property type="evidence" value="ECO:0007669"/>
    <property type="project" value="TreeGrafter"/>
</dbReference>
<dbReference type="InterPro" id="IPR029052">
    <property type="entry name" value="Metallo-depent_PP-like"/>
</dbReference>